<dbReference type="RefSeq" id="WP_180494105.1">
    <property type="nucleotide sequence ID" value="NZ_JACCKS010000027.1"/>
</dbReference>
<evidence type="ECO:0000313" key="9">
    <source>
        <dbReference type="EMBL" id="NZA39876.1"/>
    </source>
</evidence>
<dbReference type="GO" id="GO:0006508">
    <property type="term" value="P:proteolysis"/>
    <property type="evidence" value="ECO:0007669"/>
    <property type="project" value="UniProtKB-KW"/>
</dbReference>
<dbReference type="EMBL" id="JACCKS010000027">
    <property type="protein sequence ID" value="NZA39876.1"/>
    <property type="molecule type" value="Genomic_DNA"/>
</dbReference>
<protein>
    <recommendedName>
        <fullName evidence="8">Abasic site processing protein</fullName>
        <ecNumber evidence="8">3.4.-.-</ecNumber>
    </recommendedName>
</protein>
<evidence type="ECO:0000256" key="7">
    <source>
        <dbReference type="ARBA" id="ARBA00023239"/>
    </source>
</evidence>
<evidence type="ECO:0000256" key="6">
    <source>
        <dbReference type="ARBA" id="ARBA00023125"/>
    </source>
</evidence>
<keyword evidence="3" id="KW-0227">DNA damage</keyword>
<keyword evidence="4 8" id="KW-0378">Hydrolase</keyword>
<dbReference type="EC" id="3.4.-.-" evidence="8"/>
<dbReference type="PANTHER" id="PTHR13604">
    <property type="entry name" value="DC12-RELATED"/>
    <property type="match status" value="1"/>
</dbReference>
<evidence type="ECO:0000256" key="3">
    <source>
        <dbReference type="ARBA" id="ARBA00022763"/>
    </source>
</evidence>
<evidence type="ECO:0000256" key="1">
    <source>
        <dbReference type="ARBA" id="ARBA00008136"/>
    </source>
</evidence>
<keyword evidence="5" id="KW-0190">Covalent protein-DNA linkage</keyword>
<name>A0A853JQP1_9FIRM</name>
<evidence type="ECO:0000256" key="5">
    <source>
        <dbReference type="ARBA" id="ARBA00023124"/>
    </source>
</evidence>
<dbReference type="PANTHER" id="PTHR13604:SF0">
    <property type="entry name" value="ABASIC SITE PROCESSING PROTEIN HMCES"/>
    <property type="match status" value="1"/>
</dbReference>
<dbReference type="Proteomes" id="UP000586254">
    <property type="component" value="Unassembled WGS sequence"/>
</dbReference>
<accession>A0A853JQP1</accession>
<dbReference type="InterPro" id="IPR036590">
    <property type="entry name" value="SRAP-like"/>
</dbReference>
<evidence type="ECO:0000256" key="4">
    <source>
        <dbReference type="ARBA" id="ARBA00022801"/>
    </source>
</evidence>
<sequence length="189" mass="22320">MCGRYVLYTDKEQAEIREIIEEVNKKHNFQVKKGDIYPSQKAPVFKGTPDHNGKYLDVMNWGYEVSFKKGLLINAKSETVLEKRTFSKDFKERRCLIPAQAFYEWDQEKNKIMFYSGNDLIYLGGIFRQHEDKEEYVILTKEPIKIVEEVHNRMPVIIPKNLAENWLYDTNDAIGIMGNNYVELEREEV</sequence>
<reference evidence="9 10" key="1">
    <citation type="submission" date="2020-07" db="EMBL/GenBank/DDBJ databases">
        <title>Organ Donor 1.</title>
        <authorList>
            <person name="Marsh A.J."/>
            <person name="Azcarate-Peril M.A."/>
        </authorList>
    </citation>
    <scope>NUCLEOTIDE SEQUENCE [LARGE SCALE GENOMIC DNA]</scope>
    <source>
        <strain evidence="9 10">AMC0717</strain>
    </source>
</reference>
<comment type="caution">
    <text evidence="9">The sequence shown here is derived from an EMBL/GenBank/DDBJ whole genome shotgun (WGS) entry which is preliminary data.</text>
</comment>
<proteinExistence type="inferred from homology"/>
<dbReference type="AlphaFoldDB" id="A0A853JQP1"/>
<dbReference type="SUPFAM" id="SSF143081">
    <property type="entry name" value="BB1717-like"/>
    <property type="match status" value="1"/>
</dbReference>
<dbReference type="Gene3D" id="3.90.1680.10">
    <property type="entry name" value="SOS response associated peptidase-like"/>
    <property type="match status" value="1"/>
</dbReference>
<dbReference type="GO" id="GO:0106300">
    <property type="term" value="P:protein-DNA covalent cross-linking repair"/>
    <property type="evidence" value="ECO:0007669"/>
    <property type="project" value="InterPro"/>
</dbReference>
<gene>
    <name evidence="9" type="ORF">H0N91_17505</name>
</gene>
<keyword evidence="6" id="KW-0238">DNA-binding</keyword>
<dbReference type="GO" id="GO:0003697">
    <property type="term" value="F:single-stranded DNA binding"/>
    <property type="evidence" value="ECO:0007669"/>
    <property type="project" value="InterPro"/>
</dbReference>
<dbReference type="InterPro" id="IPR003738">
    <property type="entry name" value="SRAP"/>
</dbReference>
<dbReference type="GO" id="GO:0016829">
    <property type="term" value="F:lyase activity"/>
    <property type="evidence" value="ECO:0007669"/>
    <property type="project" value="UniProtKB-KW"/>
</dbReference>
<evidence type="ECO:0000256" key="2">
    <source>
        <dbReference type="ARBA" id="ARBA00022670"/>
    </source>
</evidence>
<comment type="similarity">
    <text evidence="1 8">Belongs to the SOS response-associated peptidase family.</text>
</comment>
<dbReference type="Pfam" id="PF02586">
    <property type="entry name" value="SRAP"/>
    <property type="match status" value="1"/>
</dbReference>
<dbReference type="GO" id="GO:0008233">
    <property type="term" value="F:peptidase activity"/>
    <property type="evidence" value="ECO:0007669"/>
    <property type="project" value="UniProtKB-KW"/>
</dbReference>
<evidence type="ECO:0000313" key="10">
    <source>
        <dbReference type="Proteomes" id="UP000586254"/>
    </source>
</evidence>
<evidence type="ECO:0000256" key="8">
    <source>
        <dbReference type="RuleBase" id="RU364100"/>
    </source>
</evidence>
<keyword evidence="7" id="KW-0456">Lyase</keyword>
<keyword evidence="2 8" id="KW-0645">Protease</keyword>
<organism evidence="9 10">
    <name type="scientific">Eubacterium callanderi</name>
    <dbReference type="NCBI Taxonomy" id="53442"/>
    <lineage>
        <taxon>Bacteria</taxon>
        <taxon>Bacillati</taxon>
        <taxon>Bacillota</taxon>
        <taxon>Clostridia</taxon>
        <taxon>Eubacteriales</taxon>
        <taxon>Eubacteriaceae</taxon>
        <taxon>Eubacterium</taxon>
    </lineage>
</organism>